<dbReference type="Proteomes" id="UP000663838">
    <property type="component" value="Unassembled WGS sequence"/>
</dbReference>
<protein>
    <submittedName>
        <fullName evidence="1">Uncharacterized protein</fullName>
    </submittedName>
</protein>
<dbReference type="EMBL" id="CAJOBS010001433">
    <property type="protein sequence ID" value="CAF4730078.1"/>
    <property type="molecule type" value="Genomic_DNA"/>
</dbReference>
<evidence type="ECO:0000313" key="1">
    <source>
        <dbReference type="EMBL" id="CAF4730078.1"/>
    </source>
</evidence>
<proteinExistence type="predicted"/>
<organism evidence="1 2">
    <name type="scientific">Rotaria socialis</name>
    <dbReference type="NCBI Taxonomy" id="392032"/>
    <lineage>
        <taxon>Eukaryota</taxon>
        <taxon>Metazoa</taxon>
        <taxon>Spiralia</taxon>
        <taxon>Gnathifera</taxon>
        <taxon>Rotifera</taxon>
        <taxon>Eurotatoria</taxon>
        <taxon>Bdelloidea</taxon>
        <taxon>Philodinida</taxon>
        <taxon>Philodinidae</taxon>
        <taxon>Rotaria</taxon>
    </lineage>
</organism>
<gene>
    <name evidence="1" type="ORF">TOA249_LOCUS18842</name>
</gene>
<reference evidence="1" key="1">
    <citation type="submission" date="2021-02" db="EMBL/GenBank/DDBJ databases">
        <authorList>
            <person name="Nowell W R."/>
        </authorList>
    </citation>
    <scope>NUCLEOTIDE SEQUENCE</scope>
</reference>
<name>A0A821K4M9_9BILA</name>
<dbReference type="AlphaFoldDB" id="A0A821K4M9"/>
<sequence>MSFGHKPLDKSNFIKLFAKLYDYALIPAHCSSSFPKAGIFQSLINTNSRQLSFSVQFEPAPRNRYQISNPITIVKSDKLTKFSSTLNLHN</sequence>
<comment type="caution">
    <text evidence="1">The sequence shown here is derived from an EMBL/GenBank/DDBJ whole genome shotgun (WGS) entry which is preliminary data.</text>
</comment>
<accession>A0A821K4M9</accession>
<evidence type="ECO:0000313" key="2">
    <source>
        <dbReference type="Proteomes" id="UP000663838"/>
    </source>
</evidence>